<dbReference type="Proteomes" id="UP000016922">
    <property type="component" value="Unassembled WGS sequence"/>
</dbReference>
<evidence type="ECO:0000313" key="1">
    <source>
        <dbReference type="EMBL" id="EPE34791.1"/>
    </source>
</evidence>
<reference evidence="1 2" key="1">
    <citation type="journal article" date="2013" name="BMC Genomics">
        <title>Genomics-driven discovery of the pneumocandin biosynthetic gene cluster in the fungus Glarea lozoyensis.</title>
        <authorList>
            <person name="Chen L."/>
            <person name="Yue Q."/>
            <person name="Zhang X."/>
            <person name="Xiang M."/>
            <person name="Wang C."/>
            <person name="Li S."/>
            <person name="Che Y."/>
            <person name="Ortiz-Lopez F.J."/>
            <person name="Bills G.F."/>
            <person name="Liu X."/>
            <person name="An Z."/>
        </authorList>
    </citation>
    <scope>NUCLEOTIDE SEQUENCE [LARGE SCALE GENOMIC DNA]</scope>
    <source>
        <strain evidence="2">ATCC 20868 / MF5171</strain>
    </source>
</reference>
<dbReference type="GeneID" id="19469532"/>
<protein>
    <submittedName>
        <fullName evidence="1">Uncharacterized protein</fullName>
    </submittedName>
</protein>
<name>S3DS73_GLAL2</name>
<dbReference type="KEGG" id="glz:GLAREA_10486"/>
<dbReference type="OrthoDB" id="4487429at2759"/>
<evidence type="ECO:0000313" key="2">
    <source>
        <dbReference type="Proteomes" id="UP000016922"/>
    </source>
</evidence>
<organism evidence="1 2">
    <name type="scientific">Glarea lozoyensis (strain ATCC 20868 / MF5171)</name>
    <dbReference type="NCBI Taxonomy" id="1116229"/>
    <lineage>
        <taxon>Eukaryota</taxon>
        <taxon>Fungi</taxon>
        <taxon>Dikarya</taxon>
        <taxon>Ascomycota</taxon>
        <taxon>Pezizomycotina</taxon>
        <taxon>Leotiomycetes</taxon>
        <taxon>Helotiales</taxon>
        <taxon>Helotiaceae</taxon>
        <taxon>Glarea</taxon>
    </lineage>
</organism>
<dbReference type="AlphaFoldDB" id="S3DS73"/>
<dbReference type="RefSeq" id="XP_008077778.1">
    <property type="nucleotide sequence ID" value="XM_008079587.1"/>
</dbReference>
<keyword evidence="2" id="KW-1185">Reference proteome</keyword>
<accession>S3DS73</accession>
<dbReference type="EMBL" id="KE145355">
    <property type="protein sequence ID" value="EPE34791.1"/>
    <property type="molecule type" value="Genomic_DNA"/>
</dbReference>
<proteinExistence type="predicted"/>
<sequence length="91" mass="10164">MAFTSDGGVWVLEVSKGSISRDDYGNAGLDNALSLEERCEVLKGLGAKFCESLDACPETAMFLVDTAELLKDPVVMTERWEYLNHRDNQQY</sequence>
<dbReference type="HOGENOM" id="CLU_2427202_0_0_1"/>
<gene>
    <name evidence="1" type="ORF">GLAREA_10486</name>
</gene>